<dbReference type="SMART" id="SM00365">
    <property type="entry name" value="LRR_SD22"/>
    <property type="match status" value="4"/>
</dbReference>
<dbReference type="InterPro" id="IPR001611">
    <property type="entry name" value="Leu-rich_rpt"/>
</dbReference>
<evidence type="ECO:0000256" key="10">
    <source>
        <dbReference type="ARBA" id="ARBA00038378"/>
    </source>
</evidence>
<keyword evidence="4" id="KW-0677">Repeat</keyword>
<protein>
    <recommendedName>
        <fullName evidence="11">Dynein regulatory complex subunit 3</fullName>
    </recommendedName>
</protein>
<evidence type="ECO:0000256" key="2">
    <source>
        <dbReference type="ARBA" id="ARBA00022490"/>
    </source>
</evidence>
<evidence type="ECO:0000256" key="8">
    <source>
        <dbReference type="ARBA" id="ARBA00023212"/>
    </source>
</evidence>
<evidence type="ECO:0000256" key="11">
    <source>
        <dbReference type="ARBA" id="ARBA00040950"/>
    </source>
</evidence>
<keyword evidence="2" id="KW-0963">Cytoplasm</keyword>
<comment type="subcellular location">
    <subcellularLocation>
        <location evidence="1">Cytoplasm</location>
        <location evidence="1">Cytoskeleton</location>
        <location evidence="1">Flagellum axoneme</location>
    </subcellularLocation>
</comment>
<keyword evidence="9" id="KW-0966">Cell projection</keyword>
<dbReference type="Gene3D" id="3.80.10.10">
    <property type="entry name" value="Ribonuclease Inhibitor"/>
    <property type="match status" value="1"/>
</dbReference>
<dbReference type="EMBL" id="WEIV01001916">
    <property type="protein sequence ID" value="NWI49406.1"/>
    <property type="molecule type" value="Genomic_DNA"/>
</dbReference>
<comment type="similarity">
    <text evidence="10">Belongs to the DRC3 family.</text>
</comment>
<evidence type="ECO:0000256" key="4">
    <source>
        <dbReference type="ARBA" id="ARBA00022737"/>
    </source>
</evidence>
<feature type="non-terminal residue" evidence="12">
    <location>
        <position position="484"/>
    </location>
</feature>
<organism evidence="12 13">
    <name type="scientific">Calyptomena viridis</name>
    <name type="common">Lesser green broadbill</name>
    <dbReference type="NCBI Taxonomy" id="135972"/>
    <lineage>
        <taxon>Eukaryota</taxon>
        <taxon>Metazoa</taxon>
        <taxon>Chordata</taxon>
        <taxon>Craniata</taxon>
        <taxon>Vertebrata</taxon>
        <taxon>Euteleostomi</taxon>
        <taxon>Archelosauria</taxon>
        <taxon>Archosauria</taxon>
        <taxon>Dinosauria</taxon>
        <taxon>Saurischia</taxon>
        <taxon>Theropoda</taxon>
        <taxon>Coelurosauria</taxon>
        <taxon>Aves</taxon>
        <taxon>Neognathae</taxon>
        <taxon>Neoaves</taxon>
        <taxon>Telluraves</taxon>
        <taxon>Australaves</taxon>
        <taxon>Passeriformes</taxon>
        <taxon>Eurylaimidae</taxon>
        <taxon>Calyptomena</taxon>
    </lineage>
</organism>
<dbReference type="PROSITE" id="PS51450">
    <property type="entry name" value="LRR"/>
    <property type="match status" value="3"/>
</dbReference>
<dbReference type="InterPro" id="IPR050576">
    <property type="entry name" value="Cilia_flagella_integrity"/>
</dbReference>
<evidence type="ECO:0000256" key="9">
    <source>
        <dbReference type="ARBA" id="ARBA00023273"/>
    </source>
</evidence>
<dbReference type="PANTHER" id="PTHR45973:SF12">
    <property type="entry name" value="DYNEIN REGULATORY COMPLEX SUBUNIT 3"/>
    <property type="match status" value="1"/>
</dbReference>
<dbReference type="InterPro" id="IPR032675">
    <property type="entry name" value="LRR_dom_sf"/>
</dbReference>
<keyword evidence="8" id="KW-0206">Cytoskeleton</keyword>
<evidence type="ECO:0000256" key="7">
    <source>
        <dbReference type="ARBA" id="ARBA00023069"/>
    </source>
</evidence>
<gene>
    <name evidence="12" type="primary">Drc3</name>
    <name evidence="12" type="ORF">CALVIR_R04561</name>
</gene>
<keyword evidence="13" id="KW-1185">Reference proteome</keyword>
<dbReference type="GO" id="GO:0005929">
    <property type="term" value="C:cilium"/>
    <property type="evidence" value="ECO:0007669"/>
    <property type="project" value="TreeGrafter"/>
</dbReference>
<keyword evidence="5" id="KW-0282">Flagellum</keyword>
<dbReference type="Pfam" id="PF14580">
    <property type="entry name" value="LRR_9"/>
    <property type="match status" value="1"/>
</dbReference>
<accession>A0A851BZ11</accession>
<keyword evidence="7" id="KW-0969">Cilium</keyword>
<dbReference type="PANTHER" id="PTHR45973">
    <property type="entry name" value="PROTEIN PHOSPHATASE 1 REGULATORY SUBUNIT SDS22-RELATED"/>
    <property type="match status" value="1"/>
</dbReference>
<keyword evidence="6" id="KW-0175">Coiled coil</keyword>
<reference evidence="12" key="1">
    <citation type="submission" date="2019-10" db="EMBL/GenBank/DDBJ databases">
        <title>Bird 10,000 Genomes (B10K) Project - Family phase.</title>
        <authorList>
            <person name="Zhang G."/>
        </authorList>
    </citation>
    <scope>NUCLEOTIDE SEQUENCE</scope>
    <source>
        <strain evidence="12">B10K-DU-002-55</strain>
        <tissue evidence="12">Muscle</tissue>
    </source>
</reference>
<comment type="caution">
    <text evidence="12">The sequence shown here is derived from an EMBL/GenBank/DDBJ whole genome shotgun (WGS) entry which is preliminary data.</text>
</comment>
<keyword evidence="3" id="KW-0433">Leucine-rich repeat</keyword>
<evidence type="ECO:0000313" key="13">
    <source>
        <dbReference type="Proteomes" id="UP000642973"/>
    </source>
</evidence>
<evidence type="ECO:0000256" key="1">
    <source>
        <dbReference type="ARBA" id="ARBA00004611"/>
    </source>
</evidence>
<name>A0A851BZ11_CALVR</name>
<feature type="non-terminal residue" evidence="12">
    <location>
        <position position="1"/>
    </location>
</feature>
<dbReference type="AlphaFoldDB" id="A0A851BZ11"/>
<proteinExistence type="inferred from homology"/>
<dbReference type="SUPFAM" id="SSF52075">
    <property type="entry name" value="Outer arm dynein light chain 1"/>
    <property type="match status" value="1"/>
</dbReference>
<evidence type="ECO:0000313" key="12">
    <source>
        <dbReference type="EMBL" id="NWI49406.1"/>
    </source>
</evidence>
<evidence type="ECO:0000256" key="6">
    <source>
        <dbReference type="ARBA" id="ARBA00023054"/>
    </source>
</evidence>
<sequence length="484" mass="56475">MSQFYNNVEPNIIDDEMLQKAIEEKCPEDLGNLVRGENINFKDVKELELSFKTILQIDNLWQLENLTKLQLDNNVIEKIEALESLVHLVWLDLSFNNIEVIEGLDTLVKLQDLSLYSNRISKIENMDTLQELHIFSIGKNNLTNLEDVVYLRRFKNLRTLNLSENPFCDGEHYRLFVVAHLLNLVYLDFKLVRDTVVRFLHSLLGRSGNSILQSLCLVGLPEIFQYWGLVPCRNQAHRTHTTAFVENLNGSLLFDSLYAEDTEAAKLASVPGVEDLLKAYPSWFVSVCENLYEYGLKEYEKRETKVSDFYKTVNEILIASQEESKKVILDFESQKEKRLDEIRHAGSYDVAESKRAECKEAIHQLWDVLMALEMLLCRELERLLKDFKRSIDVIASTFIENIKEIYPFHCRHLEDHHHKKLMEVILTTIEKSIMGELEENLPDDVQMLLLDKNTIVNGIDMSHSIRLRKIDKRESDMLCNIYNW</sequence>
<dbReference type="Proteomes" id="UP000642973">
    <property type="component" value="Unassembled WGS sequence"/>
</dbReference>
<evidence type="ECO:0000256" key="3">
    <source>
        <dbReference type="ARBA" id="ARBA00022614"/>
    </source>
</evidence>
<evidence type="ECO:0000256" key="5">
    <source>
        <dbReference type="ARBA" id="ARBA00022846"/>
    </source>
</evidence>